<sequence>MDQPKACMVAADATPRTKPSNYPEPFASRMKGRQKQPLGDPFGLSQFGVNLTTLSPGAVSALHHRHSKQDEWVYVLSGEVTLHVGEESYLMRPGMCAGFHANGMPHHLQNNSTGDATIIEVGSRVSGDAVSYAADDLVAVMGSNGQWVFEHKNGESY</sequence>
<dbReference type="Gene3D" id="2.60.120.10">
    <property type="entry name" value="Jelly Rolls"/>
    <property type="match status" value="1"/>
</dbReference>
<dbReference type="EMBL" id="CABVQD010000033">
    <property type="protein sequence ID" value="VWC30632.1"/>
    <property type="molecule type" value="Genomic_DNA"/>
</dbReference>
<evidence type="ECO:0000313" key="4">
    <source>
        <dbReference type="Proteomes" id="UP000494330"/>
    </source>
</evidence>
<gene>
    <name evidence="3" type="ORF">BPA30113_06266</name>
</gene>
<reference evidence="3 4" key="1">
    <citation type="submission" date="2019-09" db="EMBL/GenBank/DDBJ databases">
        <authorList>
            <person name="Depoorter E."/>
        </authorList>
    </citation>
    <scope>NUCLEOTIDE SEQUENCE [LARGE SCALE GENOMIC DNA]</scope>
    <source>
        <strain evidence="3">LMG 30113</strain>
    </source>
</reference>
<proteinExistence type="predicted"/>
<dbReference type="RefSeq" id="WP_031398158.1">
    <property type="nucleotide sequence ID" value="NZ_CABVQD010000033.1"/>
</dbReference>
<evidence type="ECO:0000313" key="3">
    <source>
        <dbReference type="EMBL" id="VWC30632.1"/>
    </source>
</evidence>
<dbReference type="InterPro" id="IPR011051">
    <property type="entry name" value="RmlC_Cupin_sf"/>
</dbReference>
<dbReference type="GO" id="GO:0046872">
    <property type="term" value="F:metal ion binding"/>
    <property type="evidence" value="ECO:0007669"/>
    <property type="project" value="UniProtKB-KW"/>
</dbReference>
<dbReference type="AlphaFoldDB" id="A0A6J5ERV5"/>
<dbReference type="Pfam" id="PF07883">
    <property type="entry name" value="Cupin_2"/>
    <property type="match status" value="1"/>
</dbReference>
<keyword evidence="1" id="KW-0479">Metal-binding</keyword>
<name>A0A6J5ERV5_9BURK</name>
<dbReference type="InterPro" id="IPR014710">
    <property type="entry name" value="RmlC-like_jellyroll"/>
</dbReference>
<keyword evidence="4" id="KW-1185">Reference proteome</keyword>
<protein>
    <submittedName>
        <fullName evidence="3">Cupin</fullName>
    </submittedName>
</protein>
<dbReference type="SUPFAM" id="SSF51182">
    <property type="entry name" value="RmlC-like cupins"/>
    <property type="match status" value="1"/>
</dbReference>
<accession>A0A6J5ERV5</accession>
<dbReference type="InterPro" id="IPR051610">
    <property type="entry name" value="GPI/OXD"/>
</dbReference>
<dbReference type="Proteomes" id="UP000494330">
    <property type="component" value="Unassembled WGS sequence"/>
</dbReference>
<evidence type="ECO:0000256" key="1">
    <source>
        <dbReference type="ARBA" id="ARBA00022723"/>
    </source>
</evidence>
<dbReference type="InterPro" id="IPR013096">
    <property type="entry name" value="Cupin_2"/>
</dbReference>
<feature type="domain" description="Cupin type-2" evidence="2">
    <location>
        <begin position="51"/>
        <end position="121"/>
    </location>
</feature>
<dbReference type="CDD" id="cd02224">
    <property type="entry name" value="cupin_SPO2919-like"/>
    <property type="match status" value="1"/>
</dbReference>
<organism evidence="3 4">
    <name type="scientific">Burkholderia paludis</name>
    <dbReference type="NCBI Taxonomy" id="1506587"/>
    <lineage>
        <taxon>Bacteria</taxon>
        <taxon>Pseudomonadati</taxon>
        <taxon>Pseudomonadota</taxon>
        <taxon>Betaproteobacteria</taxon>
        <taxon>Burkholderiales</taxon>
        <taxon>Burkholderiaceae</taxon>
        <taxon>Burkholderia</taxon>
        <taxon>Burkholderia cepacia complex</taxon>
    </lineage>
</organism>
<dbReference type="PANTHER" id="PTHR35848">
    <property type="entry name" value="OXALATE-BINDING PROTEIN"/>
    <property type="match status" value="1"/>
</dbReference>
<evidence type="ECO:0000259" key="2">
    <source>
        <dbReference type="Pfam" id="PF07883"/>
    </source>
</evidence>
<dbReference type="PANTHER" id="PTHR35848:SF9">
    <property type="entry name" value="SLL1358 PROTEIN"/>
    <property type="match status" value="1"/>
</dbReference>